<organism evidence="4 5">
    <name type="scientific">Enterococcus rivorum</name>
    <dbReference type="NCBI Taxonomy" id="762845"/>
    <lineage>
        <taxon>Bacteria</taxon>
        <taxon>Bacillati</taxon>
        <taxon>Bacillota</taxon>
        <taxon>Bacilli</taxon>
        <taxon>Lactobacillales</taxon>
        <taxon>Enterococcaceae</taxon>
        <taxon>Enterococcus</taxon>
    </lineage>
</organism>
<gene>
    <name evidence="4" type="ORF">BCR26_13625</name>
</gene>
<dbReference type="OrthoDB" id="2339326at2"/>
<proteinExistence type="predicted"/>
<protein>
    <submittedName>
        <fullName evidence="4">Cell surface protein</fullName>
    </submittedName>
</protein>
<accession>A0A1E5KWN8</accession>
<dbReference type="EMBL" id="MIEK01000024">
    <property type="protein sequence ID" value="OEH82283.1"/>
    <property type="molecule type" value="Genomic_DNA"/>
</dbReference>
<dbReference type="Proteomes" id="UP000095256">
    <property type="component" value="Unassembled WGS sequence"/>
</dbReference>
<reference evidence="4 5" key="1">
    <citation type="submission" date="2016-09" db="EMBL/GenBank/DDBJ databases">
        <authorList>
            <person name="Capua I."/>
            <person name="De Benedictis P."/>
            <person name="Joannis T."/>
            <person name="Lombin L.H."/>
            <person name="Cattoli G."/>
        </authorList>
    </citation>
    <scope>NUCLEOTIDE SEQUENCE [LARGE SCALE GENOMIC DNA]</scope>
    <source>
        <strain evidence="4 5">LMG 25899</strain>
    </source>
</reference>
<feature type="domain" description="WxL" evidence="3">
    <location>
        <begin position="24"/>
        <end position="241"/>
    </location>
</feature>
<sequence>MKKTVILYVSLLSLATVAFGAIASAAEYDTNGVVKFKADTSVTPPVDPTNPDPENPVTPVDPTNPSGPNPGTAGPLSIDYASSFQFGEQTISTVDKVYYAAIQKFADDTTGPNYVQITDKRGTLEGWSLSVKQNSQFKTAASNELTGAKITLKNAGVASDLDSDTTLVPSTVKSEVVLNPDGSEQTVVTAAENQGVGTWVYRFGNDATQGATSVELEVPGKTVKRAEQYSTTMTWVLQTIPGNP</sequence>
<evidence type="ECO:0000313" key="5">
    <source>
        <dbReference type="Proteomes" id="UP000095256"/>
    </source>
</evidence>
<feature type="compositionally biased region" description="Pro residues" evidence="1">
    <location>
        <begin position="45"/>
        <end position="56"/>
    </location>
</feature>
<evidence type="ECO:0000256" key="2">
    <source>
        <dbReference type="SAM" id="SignalP"/>
    </source>
</evidence>
<evidence type="ECO:0000256" key="1">
    <source>
        <dbReference type="SAM" id="MobiDB-lite"/>
    </source>
</evidence>
<keyword evidence="2" id="KW-0732">Signal</keyword>
<evidence type="ECO:0000259" key="3">
    <source>
        <dbReference type="Pfam" id="PF13731"/>
    </source>
</evidence>
<dbReference type="STRING" id="762845.BCR26_13625"/>
<feature type="chain" id="PRO_5009180601" evidence="2">
    <location>
        <begin position="26"/>
        <end position="244"/>
    </location>
</feature>
<name>A0A1E5KWN8_9ENTE</name>
<dbReference type="RefSeq" id="WP_069698758.1">
    <property type="nucleotide sequence ID" value="NZ_JAGGMA010000015.1"/>
</dbReference>
<comment type="caution">
    <text evidence="4">The sequence shown here is derived from an EMBL/GenBank/DDBJ whole genome shotgun (WGS) entry which is preliminary data.</text>
</comment>
<dbReference type="InterPro" id="IPR027994">
    <property type="entry name" value="WxL_dom"/>
</dbReference>
<dbReference type="Pfam" id="PF13731">
    <property type="entry name" value="WxL"/>
    <property type="match status" value="1"/>
</dbReference>
<keyword evidence="5" id="KW-1185">Reference proteome</keyword>
<evidence type="ECO:0000313" key="4">
    <source>
        <dbReference type="EMBL" id="OEH82283.1"/>
    </source>
</evidence>
<feature type="signal peptide" evidence="2">
    <location>
        <begin position="1"/>
        <end position="25"/>
    </location>
</feature>
<dbReference type="AlphaFoldDB" id="A0A1E5KWN8"/>
<feature type="region of interest" description="Disordered" evidence="1">
    <location>
        <begin position="41"/>
        <end position="74"/>
    </location>
</feature>